<dbReference type="FunFam" id="3.30.360.10:FF:000002">
    <property type="entry name" value="Glyceraldehyde-3-phosphate dehydrogenase"/>
    <property type="match status" value="1"/>
</dbReference>
<keyword evidence="9" id="KW-0547">Nucleotide-binding</keyword>
<evidence type="ECO:0000313" key="12">
    <source>
        <dbReference type="EMBL" id="EAN33143.1"/>
    </source>
</evidence>
<feature type="binding site" evidence="9">
    <location>
        <position position="80"/>
    </location>
    <ligand>
        <name>NAD(+)</name>
        <dbReference type="ChEBI" id="CHEBI:57540"/>
    </ligand>
</feature>
<evidence type="ECO:0000256" key="8">
    <source>
        <dbReference type="PIRSR" id="PIRSR000149-1"/>
    </source>
</evidence>
<proteinExistence type="inferred from homology"/>
<dbReference type="GO" id="GO:0004365">
    <property type="term" value="F:glyceraldehyde-3-phosphate dehydrogenase (NAD+) (phosphorylating) activity"/>
    <property type="evidence" value="ECO:0007669"/>
    <property type="project" value="TreeGrafter"/>
</dbReference>
<dbReference type="SUPFAM" id="SSF51735">
    <property type="entry name" value="NAD(P)-binding Rossmann-fold domains"/>
    <property type="match status" value="1"/>
</dbReference>
<dbReference type="PIRSF" id="PIRSF000149">
    <property type="entry name" value="GAP_DH"/>
    <property type="match status" value="1"/>
</dbReference>
<dbReference type="OMA" id="PNMARQN"/>
<evidence type="ECO:0000259" key="11">
    <source>
        <dbReference type="SMART" id="SM00846"/>
    </source>
</evidence>
<dbReference type="GO" id="GO:0051287">
    <property type="term" value="F:NAD binding"/>
    <property type="evidence" value="ECO:0007669"/>
    <property type="project" value="InterPro"/>
</dbReference>
<dbReference type="CDD" id="cd18126">
    <property type="entry name" value="GAPDH_I_C"/>
    <property type="match status" value="1"/>
</dbReference>
<dbReference type="Gene3D" id="3.40.50.720">
    <property type="entry name" value="NAD(P)-binding Rossmann-like Domain"/>
    <property type="match status" value="1"/>
</dbReference>
<dbReference type="FunFam" id="3.40.50.720:FF:000001">
    <property type="entry name" value="Glyceraldehyde-3-phosphate dehydrogenase"/>
    <property type="match status" value="1"/>
</dbReference>
<dbReference type="Proteomes" id="UP000001949">
    <property type="component" value="Unassembled WGS sequence"/>
</dbReference>
<dbReference type="SMART" id="SM00846">
    <property type="entry name" value="Gp_dh_N"/>
    <property type="match status" value="1"/>
</dbReference>
<dbReference type="CDD" id="cd05214">
    <property type="entry name" value="GAPDH_I_N"/>
    <property type="match status" value="1"/>
</dbReference>
<dbReference type="GO" id="GO:0006096">
    <property type="term" value="P:glycolytic process"/>
    <property type="evidence" value="ECO:0007669"/>
    <property type="project" value="TreeGrafter"/>
</dbReference>
<comment type="subunit">
    <text evidence="3">Homotetramer.</text>
</comment>
<dbReference type="eggNOG" id="KOG0657">
    <property type="taxonomic scope" value="Eukaryota"/>
</dbReference>
<dbReference type="EC" id="1.2.1.13" evidence="6"/>
<dbReference type="GO" id="GO:0047100">
    <property type="term" value="F:glyceraldehyde-3-phosphate dehydrogenase (NADP+) (phosphorylating) activity"/>
    <property type="evidence" value="ECO:0007669"/>
    <property type="project" value="UniProtKB-EC"/>
</dbReference>
<feature type="binding site" evidence="9">
    <location>
        <begin position="13"/>
        <end position="14"/>
    </location>
    <ligand>
        <name>NAD(+)</name>
        <dbReference type="ChEBI" id="CHEBI:57540"/>
    </ligand>
</feature>
<evidence type="ECO:0000256" key="1">
    <source>
        <dbReference type="ARBA" id="ARBA00005215"/>
    </source>
</evidence>
<feature type="binding site" evidence="9">
    <location>
        <position position="317"/>
    </location>
    <ligand>
        <name>NAD(+)</name>
        <dbReference type="ChEBI" id="CHEBI:57540"/>
    </ligand>
</feature>
<evidence type="ECO:0000256" key="9">
    <source>
        <dbReference type="PIRSR" id="PIRSR000149-3"/>
    </source>
</evidence>
<dbReference type="KEGG" id="tpv:TP02_0858"/>
<dbReference type="VEuPathDB" id="PiroplasmaDB:TpMuguga_02g00858"/>
<comment type="catalytic activity">
    <reaction evidence="7">
        <text>D-glyceraldehyde 3-phosphate + phosphate + NADP(+) = (2R)-3-phospho-glyceroyl phosphate + NADPH + H(+)</text>
        <dbReference type="Rhea" id="RHEA:10296"/>
        <dbReference type="ChEBI" id="CHEBI:15378"/>
        <dbReference type="ChEBI" id="CHEBI:43474"/>
        <dbReference type="ChEBI" id="CHEBI:57604"/>
        <dbReference type="ChEBI" id="CHEBI:57783"/>
        <dbReference type="ChEBI" id="CHEBI:58349"/>
        <dbReference type="ChEBI" id="CHEBI:59776"/>
        <dbReference type="EC" id="1.2.1.13"/>
    </reaction>
</comment>
<evidence type="ECO:0000256" key="10">
    <source>
        <dbReference type="RuleBase" id="RU000397"/>
    </source>
</evidence>
<accession>Q4N3Y0</accession>
<evidence type="ECO:0000313" key="13">
    <source>
        <dbReference type="Proteomes" id="UP000001949"/>
    </source>
</evidence>
<dbReference type="EMBL" id="AAGK01000002">
    <property type="protein sequence ID" value="EAN33143.1"/>
    <property type="molecule type" value="Genomic_DNA"/>
</dbReference>
<keyword evidence="4" id="KW-0560">Oxidoreductase</keyword>
<feature type="binding site" evidence="9">
    <location>
        <position position="35"/>
    </location>
    <ligand>
        <name>NAD(+)</name>
        <dbReference type="ChEBI" id="CHEBI:57540"/>
    </ligand>
</feature>
<dbReference type="InterPro" id="IPR036291">
    <property type="entry name" value="NAD(P)-bd_dom_sf"/>
</dbReference>
<protein>
    <recommendedName>
        <fullName evidence="6">glyceraldehyde-3-phosphate dehydrogenase (NADP(+)) (phosphorylating)</fullName>
        <ecNumber evidence="6">1.2.1.13</ecNumber>
    </recommendedName>
</protein>
<dbReference type="GeneID" id="3502061"/>
<sequence length="338" mass="37493">MDMIKIGINGYGRIGRSVHRAALLRDNIQVVHINDPSMTPEYVKYLLQYDSVYGKLPYTLLLEENFLLLNNTRVNLTFERDPGSINWTDTDVVLECTGIFKTTELSTRHLDAGAKLVIISAIPLDNTPLFVYGINHTNYDKSVRIMSNASCTANCLAPVVKVLHENFGVQEALVSAIWPNMARQNLIDSVPRPGEFARCGRTAGVNIAPVPIPAAEAVARVIPGLNGKLKGISFFVPVHAVAAVDLTVKLINPTTYDQICTAIKRASEGELRGILGYTEEQVVSSDFIEEKRSSVFDTKAGIQLNETFVKLVSWYHNEFGYSNRLLDLAQYVVQIYNS</sequence>
<dbReference type="AlphaFoldDB" id="Q4N3Y0"/>
<dbReference type="Pfam" id="PF00044">
    <property type="entry name" value="Gp_dh_N"/>
    <property type="match status" value="1"/>
</dbReference>
<gene>
    <name evidence="12" type="ordered locus">TP02_0858</name>
</gene>
<dbReference type="Pfam" id="PF02800">
    <property type="entry name" value="Gp_dh_C"/>
    <property type="match status" value="1"/>
</dbReference>
<evidence type="ECO:0000256" key="6">
    <source>
        <dbReference type="ARBA" id="ARBA00039137"/>
    </source>
</evidence>
<feature type="domain" description="Glyceraldehyde 3-phosphate dehydrogenase NAD(P) binding" evidence="11">
    <location>
        <begin position="4"/>
        <end position="151"/>
    </location>
</feature>
<keyword evidence="13" id="KW-1185">Reference proteome</keyword>
<evidence type="ECO:0000256" key="3">
    <source>
        <dbReference type="ARBA" id="ARBA00011881"/>
    </source>
</evidence>
<dbReference type="InParanoid" id="Q4N3Y0"/>
<reference evidence="12 13" key="1">
    <citation type="journal article" date="2005" name="Science">
        <title>Genome sequence of Theileria parva, a bovine pathogen that transforms lymphocytes.</title>
        <authorList>
            <person name="Gardner M.J."/>
            <person name="Bishop R."/>
            <person name="Shah T."/>
            <person name="de Villiers E.P."/>
            <person name="Carlton J.M."/>
            <person name="Hall N."/>
            <person name="Ren Q."/>
            <person name="Paulsen I.T."/>
            <person name="Pain A."/>
            <person name="Berriman M."/>
            <person name="Wilson R.J.M."/>
            <person name="Sato S."/>
            <person name="Ralph S.A."/>
            <person name="Mann D.J."/>
            <person name="Xiong Z."/>
            <person name="Shallom S.J."/>
            <person name="Weidman J."/>
            <person name="Jiang L."/>
            <person name="Lynn J."/>
            <person name="Weaver B."/>
            <person name="Shoaibi A."/>
            <person name="Domingo A.R."/>
            <person name="Wasawo D."/>
            <person name="Crabtree J."/>
            <person name="Wortman J.R."/>
            <person name="Haas B."/>
            <person name="Angiuoli S.V."/>
            <person name="Creasy T.H."/>
            <person name="Lu C."/>
            <person name="Suh B."/>
            <person name="Silva J.C."/>
            <person name="Utterback T.R."/>
            <person name="Feldblyum T.V."/>
            <person name="Pertea M."/>
            <person name="Allen J."/>
            <person name="Nierman W.C."/>
            <person name="Taracha E.L.N."/>
            <person name="Salzberg S.L."/>
            <person name="White O.R."/>
            <person name="Fitzhugh H.A."/>
            <person name="Morzaria S."/>
            <person name="Venter J.C."/>
            <person name="Fraser C.M."/>
            <person name="Nene V."/>
        </authorList>
    </citation>
    <scope>NUCLEOTIDE SEQUENCE [LARGE SCALE GENOMIC DNA]</scope>
    <source>
        <strain evidence="12 13">Muguga</strain>
    </source>
</reference>
<dbReference type="InterPro" id="IPR020828">
    <property type="entry name" value="GlycerAld_3-P_DH_NAD(P)-bd"/>
</dbReference>
<evidence type="ECO:0000256" key="5">
    <source>
        <dbReference type="ARBA" id="ARBA00023027"/>
    </source>
</evidence>
<dbReference type="PRINTS" id="PR00078">
    <property type="entry name" value="G3PDHDRGNASE"/>
</dbReference>
<dbReference type="GO" id="GO:0005829">
    <property type="term" value="C:cytosol"/>
    <property type="evidence" value="ECO:0007669"/>
    <property type="project" value="TreeGrafter"/>
</dbReference>
<comment type="similarity">
    <text evidence="2 10">Belongs to the glyceraldehyde-3-phosphate dehydrogenase family.</text>
</comment>
<feature type="active site" description="Nucleophile" evidence="8">
    <location>
        <position position="151"/>
    </location>
</feature>
<comment type="caution">
    <text evidence="12">The sequence shown here is derived from an EMBL/GenBank/DDBJ whole genome shotgun (WGS) entry which is preliminary data.</text>
</comment>
<dbReference type="PANTHER" id="PTHR10836">
    <property type="entry name" value="GLYCERALDEHYDE 3-PHOSPHATE DEHYDROGENASE"/>
    <property type="match status" value="1"/>
</dbReference>
<dbReference type="Gene3D" id="3.30.360.10">
    <property type="entry name" value="Dihydrodipicolinate Reductase, domain 2"/>
    <property type="match status" value="1"/>
</dbReference>
<evidence type="ECO:0000256" key="7">
    <source>
        <dbReference type="ARBA" id="ARBA00052787"/>
    </source>
</evidence>
<name>Q4N3Y0_THEPA</name>
<dbReference type="STRING" id="5875.Q4N3Y0"/>
<dbReference type="SUPFAM" id="SSF55347">
    <property type="entry name" value="Glyceraldehyde-3-phosphate dehydrogenase-like, C-terminal domain"/>
    <property type="match status" value="1"/>
</dbReference>
<evidence type="ECO:0000256" key="4">
    <source>
        <dbReference type="ARBA" id="ARBA00023002"/>
    </source>
</evidence>
<comment type="pathway">
    <text evidence="1">Carbohydrate biosynthesis; Calvin cycle.</text>
</comment>
<dbReference type="InterPro" id="IPR020831">
    <property type="entry name" value="GlycerAld/Erythrose_P_DH"/>
</dbReference>
<keyword evidence="5 9" id="KW-0520">NAD</keyword>
<organism evidence="12 13">
    <name type="scientific">Theileria parva</name>
    <name type="common">East coast fever infection agent</name>
    <dbReference type="NCBI Taxonomy" id="5875"/>
    <lineage>
        <taxon>Eukaryota</taxon>
        <taxon>Sar</taxon>
        <taxon>Alveolata</taxon>
        <taxon>Apicomplexa</taxon>
        <taxon>Aconoidasida</taxon>
        <taxon>Piroplasmida</taxon>
        <taxon>Theileriidae</taxon>
        <taxon>Theileria</taxon>
    </lineage>
</organism>
<feature type="binding site" evidence="9">
    <location>
        <position position="120"/>
    </location>
    <ligand>
        <name>NAD(+)</name>
        <dbReference type="ChEBI" id="CHEBI:57540"/>
    </ligand>
</feature>
<dbReference type="InterPro" id="IPR020829">
    <property type="entry name" value="GlycerAld_3-P_DH_cat"/>
</dbReference>
<evidence type="ECO:0000256" key="2">
    <source>
        <dbReference type="ARBA" id="ARBA00007406"/>
    </source>
</evidence>
<dbReference type="PANTHER" id="PTHR10836:SF76">
    <property type="entry name" value="GLYCERALDEHYDE-3-PHOSPHATE DEHYDROGENASE-RELATED"/>
    <property type="match status" value="1"/>
</dbReference>